<evidence type="ECO:0000313" key="1">
    <source>
        <dbReference type="EMBL" id="ETL48663.1"/>
    </source>
</evidence>
<sequence length="169" mass="19425">MANVLRFTTHYVAEQIEPEYAAALYKADSYKYEVDSDDTDIVLVFGANRSRRVRLSDWRCNFASSTQLHAITQSHIESTSASLVHVYYGAVVRKGSSWTSPLTKLQLVRQLQYKVFDEDASVSKRKKPRTHAERYKEAVQTTHLIASELADLSDENEFEAMLIFVLQQW</sequence>
<accession>W2JSP0</accession>
<organism evidence="1 2">
    <name type="scientific">Phytophthora nicotianae</name>
    <name type="common">Potato buckeye rot agent</name>
    <name type="synonym">Phytophthora parasitica</name>
    <dbReference type="NCBI Taxonomy" id="4792"/>
    <lineage>
        <taxon>Eukaryota</taxon>
        <taxon>Sar</taxon>
        <taxon>Stramenopiles</taxon>
        <taxon>Oomycota</taxon>
        <taxon>Peronosporomycetes</taxon>
        <taxon>Peronosporales</taxon>
        <taxon>Peronosporaceae</taxon>
        <taxon>Phytophthora</taxon>
    </lineage>
</organism>
<evidence type="ECO:0000313" key="2">
    <source>
        <dbReference type="Proteomes" id="UP000053864"/>
    </source>
</evidence>
<dbReference type="Proteomes" id="UP000053864">
    <property type="component" value="Unassembled WGS sequence"/>
</dbReference>
<gene>
    <name evidence="1" type="ORF">L916_01754</name>
</gene>
<proteinExistence type="predicted"/>
<dbReference type="AlphaFoldDB" id="W2JSP0"/>
<dbReference type="VEuPathDB" id="FungiDB:PPTG_06963"/>
<protein>
    <submittedName>
        <fullName evidence="1">Uncharacterized protein</fullName>
    </submittedName>
</protein>
<name>W2JSP0_PHYNI</name>
<dbReference type="EMBL" id="KI670840">
    <property type="protein sequence ID" value="ETL48663.1"/>
    <property type="molecule type" value="Genomic_DNA"/>
</dbReference>
<reference evidence="1 2" key="1">
    <citation type="submission" date="2013-11" db="EMBL/GenBank/DDBJ databases">
        <title>The Genome Sequence of Phytophthora parasitica CJ05E6.</title>
        <authorList>
            <consortium name="The Broad Institute Genomics Platform"/>
            <person name="Russ C."/>
            <person name="Tyler B."/>
            <person name="Panabieres F."/>
            <person name="Shan W."/>
            <person name="Tripathy S."/>
            <person name="Grunwald N."/>
            <person name="Machado M."/>
            <person name="Johnson C.S."/>
            <person name="Arredondo F."/>
            <person name="Hong C."/>
            <person name="Coffey M."/>
            <person name="Young S.K."/>
            <person name="Zeng Q."/>
            <person name="Gargeya S."/>
            <person name="Fitzgerald M."/>
            <person name="Abouelleil A."/>
            <person name="Alvarado L."/>
            <person name="Chapman S.B."/>
            <person name="Gainer-Dewar J."/>
            <person name="Goldberg J."/>
            <person name="Griggs A."/>
            <person name="Gujja S."/>
            <person name="Hansen M."/>
            <person name="Howarth C."/>
            <person name="Imamovic A."/>
            <person name="Ireland A."/>
            <person name="Larimer J."/>
            <person name="McCowan C."/>
            <person name="Murphy C."/>
            <person name="Pearson M."/>
            <person name="Poon T.W."/>
            <person name="Priest M."/>
            <person name="Roberts A."/>
            <person name="Saif S."/>
            <person name="Shea T."/>
            <person name="Sykes S."/>
            <person name="Wortman J."/>
            <person name="Nusbaum C."/>
            <person name="Birren B."/>
        </authorList>
    </citation>
    <scope>NUCLEOTIDE SEQUENCE [LARGE SCALE GENOMIC DNA]</scope>
    <source>
        <strain evidence="1 2">CJ05E6</strain>
    </source>
</reference>